<name>A0A0R2JCJ7_9LACO</name>
<evidence type="ECO:0000313" key="1">
    <source>
        <dbReference type="EMBL" id="KRN74993.1"/>
    </source>
</evidence>
<sequence length="333" mass="37731">MILKHAILHILDQAAGQLFLSQNELDINQNQVHEYLEKLINKFNQGDFKPGQLNGDDYLAQQLDDDRQVDFVNTSQGLAEKLFDVIKELSAVPGGDVLILEYTEENDDFFALFKVNPAPRFVHMVDYQDERVQNQLVLNQAVLPSGSSAPDEGIIVNLMDGRYRLIEKTYRQDGQRMAYFAERFAALEPEVSVKNELQTVRQAVKQVADKFDVPLHEALAATQATIFEDASADGMISVNRIGEQAFDDNLSAQTMYREKLEESAINHQIELEDPLKYQKKYATQKFVLDSGIEVSIPMAAYQDQNQVELINNPDGKITLMIKGIDEIKNKFKA</sequence>
<comment type="caution">
    <text evidence="1">The sequence shown here is derived from an EMBL/GenBank/DDBJ whole genome shotgun (WGS) entry which is preliminary data.</text>
</comment>
<dbReference type="OrthoDB" id="3171075at2"/>
<gene>
    <name evidence="1" type="ORF">IV73_GL000750</name>
</gene>
<dbReference type="AlphaFoldDB" id="A0A0R2JCJ7"/>
<dbReference type="Pfam" id="PF04245">
    <property type="entry name" value="NA37"/>
    <property type="match status" value="1"/>
</dbReference>
<accession>A0A0R2JCJ7</accession>
<protein>
    <recommendedName>
        <fullName evidence="3">Nucleoid-associated protein</fullName>
    </recommendedName>
</protein>
<dbReference type="GO" id="GO:0009295">
    <property type="term" value="C:nucleoid"/>
    <property type="evidence" value="ECO:0007669"/>
    <property type="project" value="InterPro"/>
</dbReference>
<dbReference type="STRING" id="1616.IV73_GL000750"/>
<evidence type="ECO:0000313" key="2">
    <source>
        <dbReference type="Proteomes" id="UP000051655"/>
    </source>
</evidence>
<organism evidence="1 2">
    <name type="scientific">Weissella kandleri</name>
    <dbReference type="NCBI Taxonomy" id="1616"/>
    <lineage>
        <taxon>Bacteria</taxon>
        <taxon>Bacillati</taxon>
        <taxon>Bacillota</taxon>
        <taxon>Bacilli</taxon>
        <taxon>Lactobacillales</taxon>
        <taxon>Lactobacillaceae</taxon>
        <taxon>Weissella</taxon>
    </lineage>
</organism>
<dbReference type="RefSeq" id="WP_057754983.1">
    <property type="nucleotide sequence ID" value="NZ_JQBP01000003.1"/>
</dbReference>
<dbReference type="InterPro" id="IPR007358">
    <property type="entry name" value="Nucleoid_associated_NdpA"/>
</dbReference>
<dbReference type="PATRIC" id="fig|1616.3.peg.770"/>
<keyword evidence="2" id="KW-1185">Reference proteome</keyword>
<dbReference type="Proteomes" id="UP000051655">
    <property type="component" value="Unassembled WGS sequence"/>
</dbReference>
<dbReference type="EMBL" id="JQBP01000003">
    <property type="protein sequence ID" value="KRN74993.1"/>
    <property type="molecule type" value="Genomic_DNA"/>
</dbReference>
<proteinExistence type="predicted"/>
<evidence type="ECO:0008006" key="3">
    <source>
        <dbReference type="Google" id="ProtNLM"/>
    </source>
</evidence>
<reference evidence="1 2" key="1">
    <citation type="journal article" date="2015" name="Genome Announc.">
        <title>Expanding the biotechnology potential of lactobacilli through comparative genomics of 213 strains and associated genera.</title>
        <authorList>
            <person name="Sun Z."/>
            <person name="Harris H.M."/>
            <person name="McCann A."/>
            <person name="Guo C."/>
            <person name="Argimon S."/>
            <person name="Zhang W."/>
            <person name="Yang X."/>
            <person name="Jeffery I.B."/>
            <person name="Cooney J.C."/>
            <person name="Kagawa T.F."/>
            <person name="Liu W."/>
            <person name="Song Y."/>
            <person name="Salvetti E."/>
            <person name="Wrobel A."/>
            <person name="Rasinkangas P."/>
            <person name="Parkhill J."/>
            <person name="Rea M.C."/>
            <person name="O'Sullivan O."/>
            <person name="Ritari J."/>
            <person name="Douillard F.P."/>
            <person name="Paul Ross R."/>
            <person name="Yang R."/>
            <person name="Briner A.E."/>
            <person name="Felis G.E."/>
            <person name="de Vos W.M."/>
            <person name="Barrangou R."/>
            <person name="Klaenhammer T.R."/>
            <person name="Caufield P.W."/>
            <person name="Cui Y."/>
            <person name="Zhang H."/>
            <person name="O'Toole P.W."/>
        </authorList>
    </citation>
    <scope>NUCLEOTIDE SEQUENCE [LARGE SCALE GENOMIC DNA]</scope>
    <source>
        <strain evidence="1 2">DSM 20593</strain>
    </source>
</reference>